<feature type="domain" description="Nitroreductase" evidence="3">
    <location>
        <begin position="17"/>
        <end position="163"/>
    </location>
</feature>
<protein>
    <submittedName>
        <fullName evidence="4">Nitroreductase</fullName>
    </submittedName>
</protein>
<sequence>MTTAPNRAPDSSVLPVILNRWSPRAFLPETIGKEELLALIDAGRWAPSAYNMQPWRFIYARRGTSEWERFLSWLIPFNQSWAENASAIIYVASQTITLSSRTGEPTPLPTHAFDAGAAAVLIQIQAAHNGWATHPVSGFDHTLAHAGLELPEEYELHVAIILGRQGKVETLPESLQKREIPSDRNALNTLSFEGRWYSSKESETDN</sequence>
<evidence type="ECO:0000256" key="2">
    <source>
        <dbReference type="ARBA" id="ARBA00023002"/>
    </source>
</evidence>
<dbReference type="AlphaFoldDB" id="A0A0S3JPB2"/>
<proteinExistence type="inferred from homology"/>
<geneLocation type="plasmid" evidence="4">
    <name>ApAb3p1</name>
</geneLocation>
<gene>
    <name evidence="4" type="ORF">DB34_13810</name>
</gene>
<dbReference type="SUPFAM" id="SSF55469">
    <property type="entry name" value="FMN-dependent nitroreductase-like"/>
    <property type="match status" value="1"/>
</dbReference>
<name>A0A0S3JPB2_ACEPA</name>
<evidence type="ECO:0000256" key="1">
    <source>
        <dbReference type="ARBA" id="ARBA00007118"/>
    </source>
</evidence>
<dbReference type="PANTHER" id="PTHR43673">
    <property type="entry name" value="NAD(P)H NITROREDUCTASE YDGI-RELATED"/>
    <property type="match status" value="1"/>
</dbReference>
<dbReference type="PANTHER" id="PTHR43673:SF10">
    <property type="entry name" value="NADH DEHYDROGENASE_NAD(P)H NITROREDUCTASE XCC3605-RELATED"/>
    <property type="match status" value="1"/>
</dbReference>
<dbReference type="EMBL" id="CP013469">
    <property type="protein sequence ID" value="ALR88238.1"/>
    <property type="molecule type" value="Genomic_DNA"/>
</dbReference>
<dbReference type="InterPro" id="IPR000415">
    <property type="entry name" value="Nitroreductase-like"/>
</dbReference>
<dbReference type="Gene3D" id="3.40.109.10">
    <property type="entry name" value="NADH Oxidase"/>
    <property type="match status" value="1"/>
</dbReference>
<accession>A0A0S3JPB2</accession>
<keyword evidence="4" id="KW-0614">Plasmid</keyword>
<evidence type="ECO:0000259" key="3">
    <source>
        <dbReference type="Pfam" id="PF00881"/>
    </source>
</evidence>
<dbReference type="RefSeq" id="WP_168455123.1">
    <property type="nucleotide sequence ID" value="NZ_CP013469.1"/>
</dbReference>
<dbReference type="GO" id="GO:0016491">
    <property type="term" value="F:oxidoreductase activity"/>
    <property type="evidence" value="ECO:0007669"/>
    <property type="project" value="UniProtKB-KW"/>
</dbReference>
<comment type="similarity">
    <text evidence="1">Belongs to the nitroreductase family.</text>
</comment>
<dbReference type="Pfam" id="PF00881">
    <property type="entry name" value="Nitroreductase"/>
    <property type="match status" value="1"/>
</dbReference>
<dbReference type="CDD" id="cd02138">
    <property type="entry name" value="TdsD-like"/>
    <property type="match status" value="1"/>
</dbReference>
<evidence type="ECO:0000313" key="4">
    <source>
        <dbReference type="EMBL" id="ALR88238.1"/>
    </source>
</evidence>
<reference evidence="4" key="1">
    <citation type="submission" date="2015-11" db="EMBL/GenBank/DDBJ databases">
        <title>Plasmid sequences of Acetobacter pasteurianus Ab3.</title>
        <authorList>
            <person name="Xia K."/>
            <person name="Li Y."/>
        </authorList>
    </citation>
    <scope>NUCLEOTIDE SEQUENCE</scope>
    <source>
        <strain evidence="4">Ab3</strain>
        <plasmid evidence="4">ApAb3p1</plasmid>
    </source>
</reference>
<keyword evidence="2" id="KW-0560">Oxidoreductase</keyword>
<organism evidence="4">
    <name type="scientific">Acetobacter pasteurianus</name>
    <name type="common">Acetobacter turbidans</name>
    <dbReference type="NCBI Taxonomy" id="438"/>
    <lineage>
        <taxon>Bacteria</taxon>
        <taxon>Pseudomonadati</taxon>
        <taxon>Pseudomonadota</taxon>
        <taxon>Alphaproteobacteria</taxon>
        <taxon>Acetobacterales</taxon>
        <taxon>Acetobacteraceae</taxon>
        <taxon>Acetobacter</taxon>
    </lineage>
</organism>
<dbReference type="InterPro" id="IPR029479">
    <property type="entry name" value="Nitroreductase"/>
</dbReference>